<proteinExistence type="predicted"/>
<evidence type="ECO:0000313" key="2">
    <source>
        <dbReference type="RefSeq" id="XP_016437387.1"/>
    </source>
</evidence>
<dbReference type="KEGG" id="nta:107763409"/>
<dbReference type="PANTHER" id="PTHR31472">
    <property type="entry name" value="OS05G0244600 PROTEIN"/>
    <property type="match status" value="1"/>
</dbReference>
<dbReference type="RefSeq" id="XP_016437387.1">
    <property type="nucleotide sequence ID" value="XM_016581901.1"/>
</dbReference>
<accession>A0A1S3XBV4</accession>
<sequence>MEVAGGIVELGFVKVDQLKPGTAGKNLIVKVLNTDVVVDKNQNSRLQSQSPCVYSQPQITRVAETLVGDETGTIIFTTRNEQVDLMEPGSILLLYGAKVQMNRGFMRLAVEHHIQIIIAEPVELVVNADDDCSMSLDEYE</sequence>
<dbReference type="OMA" id="VENWAHI"/>
<gene>
    <name evidence="2" type="primary">LOC107763409</name>
</gene>
<dbReference type="InterPro" id="IPR012340">
    <property type="entry name" value="NA-bd_OB-fold"/>
</dbReference>
<dbReference type="InterPro" id="IPR048970">
    <property type="entry name" value="OB_Ssb-like"/>
</dbReference>
<feature type="non-terminal residue" evidence="2">
    <location>
        <position position="140"/>
    </location>
</feature>
<dbReference type="PANTHER" id="PTHR31472:SF17">
    <property type="entry name" value="FACTOR OF DNA METHYLATION 1-5_IDN2 DOMAIN-CONTAINING PROTEIN"/>
    <property type="match status" value="1"/>
</dbReference>
<feature type="domain" description="Single-stranded DNA binding protein Ssb-like OB fold" evidence="1">
    <location>
        <begin position="18"/>
        <end position="112"/>
    </location>
</feature>
<dbReference type="Gene3D" id="2.40.50.140">
    <property type="entry name" value="Nucleic acid-binding proteins"/>
    <property type="match status" value="1"/>
</dbReference>
<organism evidence="2">
    <name type="scientific">Nicotiana tabacum</name>
    <name type="common">Common tobacco</name>
    <dbReference type="NCBI Taxonomy" id="4097"/>
    <lineage>
        <taxon>Eukaryota</taxon>
        <taxon>Viridiplantae</taxon>
        <taxon>Streptophyta</taxon>
        <taxon>Embryophyta</taxon>
        <taxon>Tracheophyta</taxon>
        <taxon>Spermatophyta</taxon>
        <taxon>Magnoliopsida</taxon>
        <taxon>eudicotyledons</taxon>
        <taxon>Gunneridae</taxon>
        <taxon>Pentapetalae</taxon>
        <taxon>asterids</taxon>
        <taxon>lamiids</taxon>
        <taxon>Solanales</taxon>
        <taxon>Solanaceae</taxon>
        <taxon>Nicotianoideae</taxon>
        <taxon>Nicotianeae</taxon>
        <taxon>Nicotiana</taxon>
    </lineage>
</organism>
<name>A0A1S3XBV4_TOBAC</name>
<evidence type="ECO:0000259" key="1">
    <source>
        <dbReference type="Pfam" id="PF21473"/>
    </source>
</evidence>
<dbReference type="OrthoDB" id="1892195at2759"/>
<dbReference type="STRING" id="4097.A0A1S3XBV4"/>
<dbReference type="SUPFAM" id="SSF50249">
    <property type="entry name" value="Nucleic acid-binding proteins"/>
    <property type="match status" value="1"/>
</dbReference>
<dbReference type="Pfam" id="PF21473">
    <property type="entry name" value="OB_Ssb-like"/>
    <property type="match status" value="1"/>
</dbReference>
<dbReference type="AlphaFoldDB" id="A0A1S3XBV4"/>
<dbReference type="PaxDb" id="4097-A0A1S3XBV4"/>
<protein>
    <submittedName>
        <fullName evidence="2">Uncharacterized protein At4g28440-like</fullName>
    </submittedName>
</protein>
<reference evidence="2" key="1">
    <citation type="submission" date="2025-08" db="UniProtKB">
        <authorList>
            <consortium name="RefSeq"/>
        </authorList>
    </citation>
    <scope>IDENTIFICATION</scope>
</reference>
<dbReference type="SMR" id="A0A1S3XBV4"/>